<name>A0ABR9XNL2_9CHLB</name>
<evidence type="ECO:0000313" key="3">
    <source>
        <dbReference type="Proteomes" id="UP000619838"/>
    </source>
</evidence>
<organism evidence="2 3">
    <name type="scientific">Prosthecochloris ethylica</name>
    <dbReference type="NCBI Taxonomy" id="2743976"/>
    <lineage>
        <taxon>Bacteria</taxon>
        <taxon>Pseudomonadati</taxon>
        <taxon>Chlorobiota</taxon>
        <taxon>Chlorobiia</taxon>
        <taxon>Chlorobiales</taxon>
        <taxon>Chlorobiaceae</taxon>
        <taxon>Prosthecochloris</taxon>
    </lineage>
</organism>
<reference evidence="2 3" key="1">
    <citation type="journal article" date="2020" name="Microorganisms">
        <title>Simultaneous Genome Sequencing of Prosthecochloris ethylica and Desulfuromonas acetoxidans within a Syntrophic Mixture Reveals Unique Pili and Protein Interactions.</title>
        <authorList>
            <person name="Kyndt J.A."/>
            <person name="Van Beeumen J.J."/>
            <person name="Meyer T.E."/>
        </authorList>
    </citation>
    <scope>NUCLEOTIDE SEQUENCE [LARGE SCALE GENOMIC DNA]</scope>
    <source>
        <strain evidence="2 3">N3</strain>
    </source>
</reference>
<dbReference type="EMBL" id="JADGII010000001">
    <property type="protein sequence ID" value="MBF0635631.1"/>
    <property type="molecule type" value="Genomic_DNA"/>
</dbReference>
<dbReference type="PANTHER" id="PTHR40076:SF1">
    <property type="entry name" value="MEMBRANE PROTEIN"/>
    <property type="match status" value="1"/>
</dbReference>
<keyword evidence="3" id="KW-1185">Reference proteome</keyword>
<dbReference type="RefSeq" id="WP_114607737.1">
    <property type="nucleotide sequence ID" value="NZ_JABVZQ010000002.1"/>
</dbReference>
<accession>A0ABR9XNL2</accession>
<feature type="transmembrane region" description="Helical" evidence="1">
    <location>
        <begin position="46"/>
        <end position="66"/>
    </location>
</feature>
<feature type="transmembrane region" description="Helical" evidence="1">
    <location>
        <begin position="136"/>
        <end position="154"/>
    </location>
</feature>
<dbReference type="PANTHER" id="PTHR40076">
    <property type="entry name" value="MEMBRANE PROTEIN-RELATED"/>
    <property type="match status" value="1"/>
</dbReference>
<sequence>MEQGARPFDTGLKIDPARFDRVVAGGYSVNAGEYLRQGWELFRAHAAESVVYTLLVFLVTAVVSMFDVFGSLLLSVVTAPLYAGFVVVALKGSSDERFVFSDLFQGFNYFLPLVVSALMMWLFVALGFVLLVLPGVYLVVSYLFVVPLIVDYHMEFWQAMETSRKIITANWFSMFVLLLLLSVINIFGALVFGIGLLVTVPLTAFSLVMAYRDIVGGHGYL</sequence>
<proteinExistence type="predicted"/>
<dbReference type="Proteomes" id="UP000619838">
    <property type="component" value="Unassembled WGS sequence"/>
</dbReference>
<keyword evidence="1" id="KW-0472">Membrane</keyword>
<evidence type="ECO:0000313" key="2">
    <source>
        <dbReference type="EMBL" id="MBF0635631.1"/>
    </source>
</evidence>
<keyword evidence="1" id="KW-1133">Transmembrane helix</keyword>
<evidence type="ECO:0008006" key="4">
    <source>
        <dbReference type="Google" id="ProtNLM"/>
    </source>
</evidence>
<dbReference type="InterPro" id="IPR010380">
    <property type="entry name" value="DUF975"/>
</dbReference>
<comment type="caution">
    <text evidence="2">The sequence shown here is derived from an EMBL/GenBank/DDBJ whole genome shotgun (WGS) entry which is preliminary data.</text>
</comment>
<feature type="transmembrane region" description="Helical" evidence="1">
    <location>
        <begin position="190"/>
        <end position="211"/>
    </location>
</feature>
<gene>
    <name evidence="2" type="ORF">INT08_00355</name>
</gene>
<protein>
    <recommendedName>
        <fullName evidence="4">Glycerophosphoryl diester phosphodiesterase membrane domain-containing protein</fullName>
    </recommendedName>
</protein>
<feature type="transmembrane region" description="Helical" evidence="1">
    <location>
        <begin position="72"/>
        <end position="90"/>
    </location>
</feature>
<keyword evidence="1" id="KW-0812">Transmembrane</keyword>
<feature type="transmembrane region" description="Helical" evidence="1">
    <location>
        <begin position="110"/>
        <end position="130"/>
    </location>
</feature>
<feature type="transmembrane region" description="Helical" evidence="1">
    <location>
        <begin position="166"/>
        <end position="184"/>
    </location>
</feature>
<evidence type="ECO:0000256" key="1">
    <source>
        <dbReference type="SAM" id="Phobius"/>
    </source>
</evidence>